<feature type="domain" description="Cellulose-binding Sde182 C-terminal" evidence="2">
    <location>
        <begin position="414"/>
        <end position="496"/>
    </location>
</feature>
<dbReference type="OrthoDB" id="253051at2"/>
<proteinExistence type="predicted"/>
<organism evidence="3 4">
    <name type="scientific">Flagellimonas eckloniae</name>
    <dbReference type="NCBI Taxonomy" id="346185"/>
    <lineage>
        <taxon>Bacteria</taxon>
        <taxon>Pseudomonadati</taxon>
        <taxon>Bacteroidota</taxon>
        <taxon>Flavobacteriia</taxon>
        <taxon>Flavobacteriales</taxon>
        <taxon>Flavobacteriaceae</taxon>
        <taxon>Flagellimonas</taxon>
    </lineage>
</organism>
<name>A0A0Q0XK99_9FLAO</name>
<dbReference type="InterPro" id="IPR048527">
    <property type="entry name" value="Sde182_C"/>
</dbReference>
<dbReference type="InterPro" id="IPR011483">
    <property type="entry name" value="Sde182_NH-like"/>
</dbReference>
<gene>
    <name evidence="3" type="ORF">AAY42_16540</name>
</gene>
<reference evidence="3 4" key="1">
    <citation type="submission" date="2015-04" db="EMBL/GenBank/DDBJ databases">
        <title>Complete genome of flavobacterium.</title>
        <authorList>
            <person name="Kwon Y.M."/>
            <person name="Kim S.-J."/>
        </authorList>
    </citation>
    <scope>NUCLEOTIDE SEQUENCE [LARGE SCALE GENOMIC DNA]</scope>
    <source>
        <strain evidence="3 4">DK169</strain>
    </source>
</reference>
<dbReference type="InterPro" id="IPR013783">
    <property type="entry name" value="Ig-like_fold"/>
</dbReference>
<dbReference type="Proteomes" id="UP000050827">
    <property type="component" value="Unassembled WGS sequence"/>
</dbReference>
<evidence type="ECO:0000313" key="3">
    <source>
        <dbReference type="EMBL" id="KQC31320.1"/>
    </source>
</evidence>
<dbReference type="Gene3D" id="2.60.40.10">
    <property type="entry name" value="Immunoglobulins"/>
    <property type="match status" value="1"/>
</dbReference>
<comment type="caution">
    <text evidence="3">The sequence shown here is derived from an EMBL/GenBank/DDBJ whole genome shotgun (WGS) entry which is preliminary data.</text>
</comment>
<dbReference type="EMBL" id="LCTZ01000002">
    <property type="protein sequence ID" value="KQC31320.1"/>
    <property type="molecule type" value="Genomic_DNA"/>
</dbReference>
<dbReference type="Pfam" id="PF21027">
    <property type="entry name" value="Sde0182_C"/>
    <property type="match status" value="1"/>
</dbReference>
<evidence type="ECO:0000259" key="1">
    <source>
        <dbReference type="Pfam" id="PF07632"/>
    </source>
</evidence>
<dbReference type="Pfam" id="PF07632">
    <property type="entry name" value="Sde182_NH-like"/>
    <property type="match status" value="1"/>
</dbReference>
<dbReference type="GO" id="GO:0016799">
    <property type="term" value="F:hydrolase activity, hydrolyzing N-glycosyl compounds"/>
    <property type="evidence" value="ECO:0007669"/>
    <property type="project" value="InterPro"/>
</dbReference>
<dbReference type="Gene3D" id="3.90.245.10">
    <property type="entry name" value="Ribonucleoside hydrolase-like"/>
    <property type="match status" value="1"/>
</dbReference>
<dbReference type="RefSeq" id="WP_055397211.1">
    <property type="nucleotide sequence ID" value="NZ_LCTZ01000002.1"/>
</dbReference>
<evidence type="ECO:0000313" key="4">
    <source>
        <dbReference type="Proteomes" id="UP000050827"/>
    </source>
</evidence>
<accession>A0A0Q0XK99</accession>
<keyword evidence="4" id="KW-1185">Reference proteome</keyword>
<protein>
    <submittedName>
        <fullName evidence="3">Uncharacterized protein</fullName>
    </submittedName>
</protein>
<dbReference type="AlphaFoldDB" id="A0A0Q0XK99"/>
<feature type="domain" description="Cellulose-binding Sde182 nucleoside hydrolase-like" evidence="1">
    <location>
        <begin position="27"/>
        <end position="312"/>
    </location>
</feature>
<evidence type="ECO:0000259" key="2">
    <source>
        <dbReference type="Pfam" id="PF21027"/>
    </source>
</evidence>
<dbReference type="InterPro" id="IPR036452">
    <property type="entry name" value="Ribo_hydro-like"/>
</dbReference>
<dbReference type="PATRIC" id="fig|1547436.3.peg.3409"/>
<dbReference type="STRING" id="346185.AAY42_16540"/>
<sequence length="497" mass="56753">MKGLRFVLVIFMLSSMTTTYSQEKNSRLIILADMGNEPDEEQQMAHMLLYSNEFDLEGLIAVSGKYLNSEHRLPERRRLYPELFHKIINGYEKVYPNLKKHADGYPEPSHLKSIVVSGHTDYGVAAISKGKSNQGSELLLNSFLKEDQRPLYIVVNAGSNTLAQALMDYEAAHSKKELKNLLKKIWVFENGAQDDAGAWICANYPEINWLRSNYQTYAYGGPAWAWGKSKDEDKKGPHTWKPYTYSATGQHQWALEHIKNHGALGWVYPLRENHSGKMVFIEGGGTIPWLGLVHQGMTDFTKPHWGGWSGRFSAEKVKNVYSRHQSVKATEVNYGDFEVYAEAKDTWTDTAMDSIYNNIYAPVWRWRQAYFDDFKGRMDWCVASFENANHHPVAAINGDDTEKIHIINTKAGEQIVLDGSASTDPDDDMLNYHWWIYHEAGTYSKKDINIQNDVTSKPLIQIPDDAQGTTIHVIFELSDENNIAKLSDYRRIIIQVD</sequence>